<evidence type="ECO:0000313" key="3">
    <source>
        <dbReference type="Proteomes" id="UP001176961"/>
    </source>
</evidence>
<name>A0AA36GVE9_CYLNA</name>
<keyword evidence="3" id="KW-1185">Reference proteome</keyword>
<evidence type="ECO:0000259" key="1">
    <source>
        <dbReference type="PROSITE" id="PS50181"/>
    </source>
</evidence>
<dbReference type="Proteomes" id="UP001176961">
    <property type="component" value="Unassembled WGS sequence"/>
</dbReference>
<dbReference type="EMBL" id="CATQJL010000223">
    <property type="protein sequence ID" value="CAJ0598902.1"/>
    <property type="molecule type" value="Genomic_DNA"/>
</dbReference>
<comment type="caution">
    <text evidence="2">The sequence shown here is derived from an EMBL/GenBank/DDBJ whole genome shotgun (WGS) entry which is preliminary data.</text>
</comment>
<organism evidence="2 3">
    <name type="scientific">Cylicocyclus nassatus</name>
    <name type="common">Nematode worm</name>
    <dbReference type="NCBI Taxonomy" id="53992"/>
    <lineage>
        <taxon>Eukaryota</taxon>
        <taxon>Metazoa</taxon>
        <taxon>Ecdysozoa</taxon>
        <taxon>Nematoda</taxon>
        <taxon>Chromadorea</taxon>
        <taxon>Rhabditida</taxon>
        <taxon>Rhabditina</taxon>
        <taxon>Rhabditomorpha</taxon>
        <taxon>Strongyloidea</taxon>
        <taxon>Strongylidae</taxon>
        <taxon>Cylicocyclus</taxon>
    </lineage>
</organism>
<sequence length="369" mass="42463">MKVRDVTELPREVHFSNSDYCEPKSAAPPVTRFALLVNTVIFELRKATIRLKCKMAQLARRNFLDLERQREEFRNSISYMESSFMWELGVQLSSVIPYTVYSSSSWLLAAKKLTDLDDVSILSILVFLDGSEILAVAQVCHKLRSIVKRNLNTLERKKSTLFDVYIALNKETGREDVRALKRKRLLQDPSYNGASLRDVVPPLITCPLRIFFGNKVLVGHWISEISSLYSEKRLLPISLTFTGGSFTRGTHRAGADLRCFTETGFINFIRLLSPDLKEVQLFKLSFTPRFLFSMINMLSVFGIVYERPPLRYFTGDLCQVIQTWQNSSRSHTCEVYIARPHGSEEMDTARLSRRCYAHFTFTLVVTIRK</sequence>
<feature type="domain" description="F-box" evidence="1">
    <location>
        <begin position="110"/>
        <end position="158"/>
    </location>
</feature>
<reference evidence="2" key="1">
    <citation type="submission" date="2023-07" db="EMBL/GenBank/DDBJ databases">
        <authorList>
            <consortium name="CYATHOMIX"/>
        </authorList>
    </citation>
    <scope>NUCLEOTIDE SEQUENCE</scope>
    <source>
        <strain evidence="2">N/A</strain>
    </source>
</reference>
<dbReference type="InterPro" id="IPR001810">
    <property type="entry name" value="F-box_dom"/>
</dbReference>
<proteinExistence type="predicted"/>
<dbReference type="CDD" id="cd09917">
    <property type="entry name" value="F-box_SF"/>
    <property type="match status" value="1"/>
</dbReference>
<dbReference type="AlphaFoldDB" id="A0AA36GVE9"/>
<accession>A0AA36GVE9</accession>
<dbReference type="Pfam" id="PF00646">
    <property type="entry name" value="F-box"/>
    <property type="match status" value="1"/>
</dbReference>
<protein>
    <recommendedName>
        <fullName evidence="1">F-box domain-containing protein</fullName>
    </recommendedName>
</protein>
<gene>
    <name evidence="2" type="ORF">CYNAS_LOCUS10885</name>
</gene>
<dbReference type="PROSITE" id="PS50181">
    <property type="entry name" value="FBOX"/>
    <property type="match status" value="1"/>
</dbReference>
<evidence type="ECO:0000313" key="2">
    <source>
        <dbReference type="EMBL" id="CAJ0598902.1"/>
    </source>
</evidence>